<dbReference type="PIRSF" id="PIRSF002599">
    <property type="entry name" value="Cold_shock_A"/>
    <property type="match status" value="1"/>
</dbReference>
<sequence length="62" mass="7258">MEGIVKWFSPYRRFGFITSQGKDYFVHKADIEKNLNLDKGDKVFFEIQESAKGFKAVKVKKI</sequence>
<dbReference type="InterPro" id="IPR012340">
    <property type="entry name" value="NA-bd_OB-fold"/>
</dbReference>
<reference evidence="4" key="1">
    <citation type="journal article" date="2014" name="Front. Microbiol.">
        <title>High frequency of phylogenetically diverse reductive dehalogenase-homologous genes in deep subseafloor sedimentary metagenomes.</title>
        <authorList>
            <person name="Kawai M."/>
            <person name="Futagami T."/>
            <person name="Toyoda A."/>
            <person name="Takaki Y."/>
            <person name="Nishi S."/>
            <person name="Hori S."/>
            <person name="Arai W."/>
            <person name="Tsubouchi T."/>
            <person name="Morono Y."/>
            <person name="Uchiyama I."/>
            <person name="Ito T."/>
            <person name="Fujiyama A."/>
            <person name="Inagaki F."/>
            <person name="Takami H."/>
        </authorList>
    </citation>
    <scope>NUCLEOTIDE SEQUENCE</scope>
    <source>
        <strain evidence="4">Expedition CK06-06</strain>
    </source>
</reference>
<comment type="caution">
    <text evidence="4">The sequence shown here is derived from an EMBL/GenBank/DDBJ whole genome shotgun (WGS) entry which is preliminary data.</text>
</comment>
<protein>
    <recommendedName>
        <fullName evidence="3">CSD domain-containing protein</fullName>
    </recommendedName>
</protein>
<feature type="domain" description="CSD" evidence="3">
    <location>
        <begin position="1"/>
        <end position="61"/>
    </location>
</feature>
<comment type="subcellular location">
    <subcellularLocation>
        <location evidence="1">Cytoplasm</location>
    </subcellularLocation>
</comment>
<dbReference type="PRINTS" id="PR00050">
    <property type="entry name" value="COLDSHOCK"/>
</dbReference>
<evidence type="ECO:0000256" key="2">
    <source>
        <dbReference type="ARBA" id="ARBA00022490"/>
    </source>
</evidence>
<organism evidence="4">
    <name type="scientific">marine sediment metagenome</name>
    <dbReference type="NCBI Taxonomy" id="412755"/>
    <lineage>
        <taxon>unclassified sequences</taxon>
        <taxon>metagenomes</taxon>
        <taxon>ecological metagenomes</taxon>
    </lineage>
</organism>
<dbReference type="EMBL" id="BARW01001181">
    <property type="protein sequence ID" value="GAI72409.1"/>
    <property type="molecule type" value="Genomic_DNA"/>
</dbReference>
<dbReference type="GO" id="GO:0005737">
    <property type="term" value="C:cytoplasm"/>
    <property type="evidence" value="ECO:0007669"/>
    <property type="project" value="UniProtKB-SubCell"/>
</dbReference>
<keyword evidence="2" id="KW-0963">Cytoplasm</keyword>
<dbReference type="Gene3D" id="2.40.50.140">
    <property type="entry name" value="Nucleic acid-binding proteins"/>
    <property type="match status" value="1"/>
</dbReference>
<dbReference type="InterPro" id="IPR012156">
    <property type="entry name" value="Cold_shock_CspA"/>
</dbReference>
<dbReference type="InterPro" id="IPR050181">
    <property type="entry name" value="Cold_shock_domain"/>
</dbReference>
<dbReference type="Pfam" id="PF00313">
    <property type="entry name" value="CSD"/>
    <property type="match status" value="1"/>
</dbReference>
<name>X1SX64_9ZZZZ</name>
<dbReference type="AlphaFoldDB" id="X1SX64"/>
<dbReference type="PANTHER" id="PTHR11544">
    <property type="entry name" value="COLD SHOCK DOMAIN CONTAINING PROTEINS"/>
    <property type="match status" value="1"/>
</dbReference>
<dbReference type="SMART" id="SM00357">
    <property type="entry name" value="CSP"/>
    <property type="match status" value="1"/>
</dbReference>
<gene>
    <name evidence="4" type="ORF">S12H4_03993</name>
</gene>
<dbReference type="CDD" id="cd04458">
    <property type="entry name" value="CSP_CDS"/>
    <property type="match status" value="1"/>
</dbReference>
<dbReference type="GO" id="GO:0003676">
    <property type="term" value="F:nucleic acid binding"/>
    <property type="evidence" value="ECO:0007669"/>
    <property type="project" value="InterPro"/>
</dbReference>
<dbReference type="InterPro" id="IPR011129">
    <property type="entry name" value="CSD"/>
</dbReference>
<accession>X1SX64</accession>
<dbReference type="SUPFAM" id="SSF50249">
    <property type="entry name" value="Nucleic acid-binding proteins"/>
    <property type="match status" value="1"/>
</dbReference>
<evidence type="ECO:0000256" key="1">
    <source>
        <dbReference type="ARBA" id="ARBA00004496"/>
    </source>
</evidence>
<dbReference type="InterPro" id="IPR002059">
    <property type="entry name" value="CSP_DNA-bd"/>
</dbReference>
<evidence type="ECO:0000259" key="3">
    <source>
        <dbReference type="PROSITE" id="PS51857"/>
    </source>
</evidence>
<dbReference type="PROSITE" id="PS51857">
    <property type="entry name" value="CSD_2"/>
    <property type="match status" value="1"/>
</dbReference>
<proteinExistence type="predicted"/>
<evidence type="ECO:0000313" key="4">
    <source>
        <dbReference type="EMBL" id="GAI72409.1"/>
    </source>
</evidence>